<evidence type="ECO:0000259" key="4">
    <source>
        <dbReference type="PROSITE" id="PS50915"/>
    </source>
</evidence>
<dbReference type="Gene3D" id="2.60.20.10">
    <property type="entry name" value="Crystallins"/>
    <property type="match status" value="1"/>
</dbReference>
<keyword evidence="2" id="KW-0677">Repeat</keyword>
<dbReference type="PROSITE" id="PS50915">
    <property type="entry name" value="CRYSTALLIN_BETA_GAMMA"/>
    <property type="match status" value="1"/>
</dbReference>
<keyword evidence="3" id="KW-0732">Signal</keyword>
<evidence type="ECO:0000313" key="5">
    <source>
        <dbReference type="EMBL" id="KAF2120061.1"/>
    </source>
</evidence>
<evidence type="ECO:0000313" key="6">
    <source>
        <dbReference type="Proteomes" id="UP000799770"/>
    </source>
</evidence>
<feature type="domain" description="Beta/gamma crystallin 'Greek key'" evidence="4">
    <location>
        <begin position="67"/>
        <end position="109"/>
    </location>
</feature>
<feature type="chain" id="PRO_5025655087" description="Beta/gamma crystallin 'Greek key' domain-containing protein" evidence="3">
    <location>
        <begin position="17"/>
        <end position="155"/>
    </location>
</feature>
<proteinExistence type="inferred from homology"/>
<dbReference type="AlphaFoldDB" id="A0A6A5ZP78"/>
<name>A0A6A5ZP78_9PLEO</name>
<dbReference type="SUPFAM" id="SSF49695">
    <property type="entry name" value="gamma-Crystallin-like"/>
    <property type="match status" value="1"/>
</dbReference>
<organism evidence="5 6">
    <name type="scientific">Lophiotrema nucula</name>
    <dbReference type="NCBI Taxonomy" id="690887"/>
    <lineage>
        <taxon>Eukaryota</taxon>
        <taxon>Fungi</taxon>
        <taxon>Dikarya</taxon>
        <taxon>Ascomycota</taxon>
        <taxon>Pezizomycotina</taxon>
        <taxon>Dothideomycetes</taxon>
        <taxon>Pleosporomycetidae</taxon>
        <taxon>Pleosporales</taxon>
        <taxon>Lophiotremataceae</taxon>
        <taxon>Lophiotrema</taxon>
    </lineage>
</organism>
<dbReference type="OrthoDB" id="2910287at2759"/>
<protein>
    <recommendedName>
        <fullName evidence="4">Beta/gamma crystallin 'Greek key' domain-containing protein</fullName>
    </recommendedName>
</protein>
<dbReference type="EMBL" id="ML977314">
    <property type="protein sequence ID" value="KAF2120061.1"/>
    <property type="molecule type" value="Genomic_DNA"/>
</dbReference>
<gene>
    <name evidence="5" type="ORF">BDV96DRAFT_683595</name>
</gene>
<comment type="similarity">
    <text evidence="1">Belongs to the beta/gamma-crystallin family.</text>
</comment>
<dbReference type="Pfam" id="PF03995">
    <property type="entry name" value="Inhibitor_I36"/>
    <property type="match status" value="1"/>
</dbReference>
<reference evidence="5" key="1">
    <citation type="journal article" date="2020" name="Stud. Mycol.">
        <title>101 Dothideomycetes genomes: a test case for predicting lifestyles and emergence of pathogens.</title>
        <authorList>
            <person name="Haridas S."/>
            <person name="Albert R."/>
            <person name="Binder M."/>
            <person name="Bloem J."/>
            <person name="Labutti K."/>
            <person name="Salamov A."/>
            <person name="Andreopoulos B."/>
            <person name="Baker S."/>
            <person name="Barry K."/>
            <person name="Bills G."/>
            <person name="Bluhm B."/>
            <person name="Cannon C."/>
            <person name="Castanera R."/>
            <person name="Culley D."/>
            <person name="Daum C."/>
            <person name="Ezra D."/>
            <person name="Gonzalez J."/>
            <person name="Henrissat B."/>
            <person name="Kuo A."/>
            <person name="Liang C."/>
            <person name="Lipzen A."/>
            <person name="Lutzoni F."/>
            <person name="Magnuson J."/>
            <person name="Mondo S."/>
            <person name="Nolan M."/>
            <person name="Ohm R."/>
            <person name="Pangilinan J."/>
            <person name="Park H.-J."/>
            <person name="Ramirez L."/>
            <person name="Alfaro M."/>
            <person name="Sun H."/>
            <person name="Tritt A."/>
            <person name="Yoshinaga Y."/>
            <person name="Zwiers L.-H."/>
            <person name="Turgeon B."/>
            <person name="Goodwin S."/>
            <person name="Spatafora J."/>
            <person name="Crous P."/>
            <person name="Grigoriev I."/>
        </authorList>
    </citation>
    <scope>NUCLEOTIDE SEQUENCE</scope>
    <source>
        <strain evidence="5">CBS 627.86</strain>
    </source>
</reference>
<evidence type="ECO:0000256" key="1">
    <source>
        <dbReference type="ARBA" id="ARBA00009646"/>
    </source>
</evidence>
<evidence type="ECO:0000256" key="3">
    <source>
        <dbReference type="SAM" id="SignalP"/>
    </source>
</evidence>
<sequence>MKFLISAALLAAVAFGAPVEQSQTPSITPVGIDYTPPHLPVDQPGVYETNSGDAPKTGIVLTKRATLTIDVWADSNFNGRHEGLRSNTNQCYTLGNGWNDQISSLKVPSGFSCIFYANSGCPSGQSTLTVASTNVPNLDNGSGWNDVISSYLCYN</sequence>
<dbReference type="Proteomes" id="UP000799770">
    <property type="component" value="Unassembled WGS sequence"/>
</dbReference>
<feature type="signal peptide" evidence="3">
    <location>
        <begin position="1"/>
        <end position="16"/>
    </location>
</feature>
<dbReference type="InterPro" id="IPR011024">
    <property type="entry name" value="G_crystallin-like"/>
</dbReference>
<dbReference type="InterPro" id="IPR001064">
    <property type="entry name" value="Beta/gamma_crystallin"/>
</dbReference>
<keyword evidence="6" id="KW-1185">Reference proteome</keyword>
<evidence type="ECO:0000256" key="2">
    <source>
        <dbReference type="ARBA" id="ARBA00022737"/>
    </source>
</evidence>
<accession>A0A6A5ZP78</accession>